<reference evidence="3" key="2">
    <citation type="submission" date="2016-04" db="EMBL/GenBank/DDBJ databases">
        <title>Complete Genome and Plasmid Sequences for Rhodococcus fascians D188 and Draft Sequences for Rhodococcus spp. Isolates PBTS 1 and PBTS 2.</title>
        <authorList>
            <person name="Stamer R."/>
            <person name="Vereecke D."/>
            <person name="Zhang Y."/>
            <person name="Schilkey F."/>
            <person name="Devitt N."/>
            <person name="Randall J."/>
        </authorList>
    </citation>
    <scope>NUCLEOTIDE SEQUENCE [LARGE SCALE GENOMIC DNA]</scope>
    <source>
        <strain evidence="3">PBTS2</strain>
    </source>
</reference>
<dbReference type="InterPro" id="IPR036979">
    <property type="entry name" value="CM_dom_sf"/>
</dbReference>
<keyword evidence="3" id="KW-1185">Reference proteome</keyword>
<sequence length="131" mass="14417">MSQGSDQCLHDDPRTAASDSESDGRVAVGEQKLAELRRELDGIDEVLRAAVRDRIDVCVRVAHVKREFGIPMMQPGRVGVVTERAREFASANGLSPDFLEELYKSMIAEACRVEDLIIDSPGPESGFEGER</sequence>
<dbReference type="InterPro" id="IPR036263">
    <property type="entry name" value="Chorismate_II_sf"/>
</dbReference>
<dbReference type="NCBIfam" id="TIGR01803">
    <property type="entry name" value="CM-like"/>
    <property type="match status" value="1"/>
</dbReference>
<gene>
    <name evidence="2" type="ORF">A3Q41_04040</name>
</gene>
<dbReference type="RefSeq" id="WP_027497119.1">
    <property type="nucleotide sequence ID" value="NZ_CAKKLU010000005.1"/>
</dbReference>
<name>A0A143QQS0_RHOFA</name>
<reference evidence="2 3" key="1">
    <citation type="journal article" date="2016" name="Genome Announc.">
        <title>Complete Genome and Plasmid Sequences for Rhodococcus fascians D188 and Draft Sequences for Rhodococcus Isolates PBTS 1 and PBTS 2.</title>
        <authorList>
            <person name="Stamler R.A."/>
            <person name="Vereecke D."/>
            <person name="Zhang Y."/>
            <person name="Schilkey F."/>
            <person name="Devitt N."/>
            <person name="Randall J.J."/>
        </authorList>
    </citation>
    <scope>NUCLEOTIDE SEQUENCE [LARGE SCALE GENOMIC DNA]</scope>
    <source>
        <strain evidence="2 3">PBTS2</strain>
    </source>
</reference>
<proteinExistence type="predicted"/>
<dbReference type="EMBL" id="CP015220">
    <property type="protein sequence ID" value="AMY25321.1"/>
    <property type="molecule type" value="Genomic_DNA"/>
</dbReference>
<dbReference type="GO" id="GO:0009697">
    <property type="term" value="P:salicylic acid biosynthetic process"/>
    <property type="evidence" value="ECO:0007669"/>
    <property type="project" value="InterPro"/>
</dbReference>
<dbReference type="GO" id="GO:0004106">
    <property type="term" value="F:chorismate mutase activity"/>
    <property type="evidence" value="ECO:0007669"/>
    <property type="project" value="InterPro"/>
</dbReference>
<dbReference type="InterPro" id="IPR002701">
    <property type="entry name" value="CM_II_prokaryot"/>
</dbReference>
<accession>A0A143QQS0</accession>
<evidence type="ECO:0000313" key="2">
    <source>
        <dbReference type="EMBL" id="AMY25321.1"/>
    </source>
</evidence>
<protein>
    <submittedName>
        <fullName evidence="2">Uncharacterized protein</fullName>
    </submittedName>
</protein>
<dbReference type="Gene3D" id="1.20.59.10">
    <property type="entry name" value="Chorismate mutase"/>
    <property type="match status" value="1"/>
</dbReference>
<feature type="region of interest" description="Disordered" evidence="1">
    <location>
        <begin position="1"/>
        <end position="26"/>
    </location>
</feature>
<dbReference type="Proteomes" id="UP000076038">
    <property type="component" value="Chromosome"/>
</dbReference>
<evidence type="ECO:0000313" key="3">
    <source>
        <dbReference type="Proteomes" id="UP000076038"/>
    </source>
</evidence>
<dbReference type="OrthoDB" id="4479197at2"/>
<dbReference type="GO" id="GO:0046417">
    <property type="term" value="P:chorismate metabolic process"/>
    <property type="evidence" value="ECO:0007669"/>
    <property type="project" value="InterPro"/>
</dbReference>
<evidence type="ECO:0000256" key="1">
    <source>
        <dbReference type="SAM" id="MobiDB-lite"/>
    </source>
</evidence>
<dbReference type="AlphaFoldDB" id="A0A143QQS0"/>
<organism evidence="2 3">
    <name type="scientific">Rhodococcoides fascians</name>
    <name type="common">Rhodococcus fascians</name>
    <dbReference type="NCBI Taxonomy" id="1828"/>
    <lineage>
        <taxon>Bacteria</taxon>
        <taxon>Bacillati</taxon>
        <taxon>Actinomycetota</taxon>
        <taxon>Actinomycetes</taxon>
        <taxon>Mycobacteriales</taxon>
        <taxon>Nocardiaceae</taxon>
        <taxon>Rhodococcoides</taxon>
    </lineage>
</organism>
<dbReference type="PATRIC" id="fig|1653479.3.peg.4096"/>
<dbReference type="KEGG" id="rhs:A3Q41_04040"/>
<dbReference type="Pfam" id="PF01817">
    <property type="entry name" value="CM_2"/>
    <property type="match status" value="1"/>
</dbReference>
<dbReference type="GO" id="GO:0016835">
    <property type="term" value="F:carbon-oxygen lyase activity"/>
    <property type="evidence" value="ECO:0007669"/>
    <property type="project" value="InterPro"/>
</dbReference>
<dbReference type="InterPro" id="IPR008241">
    <property type="entry name" value="Isochorismate_pyruvate-lyase"/>
</dbReference>
<dbReference type="SUPFAM" id="SSF48600">
    <property type="entry name" value="Chorismate mutase II"/>
    <property type="match status" value="1"/>
</dbReference>
<dbReference type="PROSITE" id="PS51168">
    <property type="entry name" value="CHORISMATE_MUT_2"/>
    <property type="match status" value="1"/>
</dbReference>
<dbReference type="SMART" id="SM00830">
    <property type="entry name" value="CM_2"/>
    <property type="match status" value="1"/>
</dbReference>